<proteinExistence type="predicted"/>
<feature type="region of interest" description="Disordered" evidence="1">
    <location>
        <begin position="1"/>
        <end position="44"/>
    </location>
</feature>
<accession>A0A7J5G088</accession>
<evidence type="ECO:0000313" key="3">
    <source>
        <dbReference type="Proteomes" id="UP000441522"/>
    </source>
</evidence>
<feature type="compositionally biased region" description="Basic residues" evidence="1">
    <location>
        <begin position="24"/>
        <end position="37"/>
    </location>
</feature>
<sequence>MRKSLRRGMPEVEEQTMTHDKSGQKLRNKKAGRKGHTKGCSAFQGIRLKQGAGTGKRIVMT</sequence>
<name>A0A7J5G088_PHOVU</name>
<comment type="caution">
    <text evidence="2">The sequence shown here is derived from an EMBL/GenBank/DDBJ whole genome shotgun (WGS) entry which is preliminary data.</text>
</comment>
<dbReference type="EMBL" id="WCWW01000009">
    <property type="protein sequence ID" value="KAB3858380.1"/>
    <property type="molecule type" value="Genomic_DNA"/>
</dbReference>
<gene>
    <name evidence="2" type="ORF">GAS29_05815</name>
</gene>
<dbReference type="Proteomes" id="UP000441522">
    <property type="component" value="Unassembled WGS sequence"/>
</dbReference>
<organism evidence="2 3">
    <name type="scientific">Phocaeicola vulgatus</name>
    <name type="common">Bacteroides vulgatus</name>
    <dbReference type="NCBI Taxonomy" id="821"/>
    <lineage>
        <taxon>Bacteria</taxon>
        <taxon>Pseudomonadati</taxon>
        <taxon>Bacteroidota</taxon>
        <taxon>Bacteroidia</taxon>
        <taxon>Bacteroidales</taxon>
        <taxon>Bacteroidaceae</taxon>
        <taxon>Phocaeicola</taxon>
    </lineage>
</organism>
<reference evidence="2 3" key="1">
    <citation type="journal article" date="2019" name="Nat. Med.">
        <title>A library of human gut bacterial isolates paired with longitudinal multiomics data enables mechanistic microbiome research.</title>
        <authorList>
            <person name="Poyet M."/>
            <person name="Groussin M."/>
            <person name="Gibbons S.M."/>
            <person name="Avila-Pacheco J."/>
            <person name="Jiang X."/>
            <person name="Kearney S.M."/>
            <person name="Perrotta A.R."/>
            <person name="Berdy B."/>
            <person name="Zhao S."/>
            <person name="Lieberman T.D."/>
            <person name="Swanson P.K."/>
            <person name="Smith M."/>
            <person name="Roesemann S."/>
            <person name="Alexander J.E."/>
            <person name="Rich S.A."/>
            <person name="Livny J."/>
            <person name="Vlamakis H."/>
            <person name="Clish C."/>
            <person name="Bullock K."/>
            <person name="Deik A."/>
            <person name="Scott J."/>
            <person name="Pierce K.A."/>
            <person name="Xavier R.J."/>
            <person name="Alm E.J."/>
        </authorList>
    </citation>
    <scope>NUCLEOTIDE SEQUENCE [LARGE SCALE GENOMIC DNA]</scope>
    <source>
        <strain evidence="2 3">BIOML-A5</strain>
    </source>
</reference>
<dbReference type="AlphaFoldDB" id="A0A7J5G088"/>
<evidence type="ECO:0000313" key="2">
    <source>
        <dbReference type="EMBL" id="KAB3858380.1"/>
    </source>
</evidence>
<evidence type="ECO:0000256" key="1">
    <source>
        <dbReference type="SAM" id="MobiDB-lite"/>
    </source>
</evidence>
<protein>
    <submittedName>
        <fullName evidence="2">Uncharacterized protein</fullName>
    </submittedName>
</protein>